<evidence type="ECO:0000256" key="1">
    <source>
        <dbReference type="ARBA" id="ARBA00023125"/>
    </source>
</evidence>
<comment type="caution">
    <text evidence="2">The sequence shown here is derived from an EMBL/GenBank/DDBJ whole genome shotgun (WGS) entry which is preliminary data.</text>
</comment>
<gene>
    <name evidence="2" type="ORF">QOZ93_001795</name>
</gene>
<dbReference type="NCBIfam" id="TIGR00738">
    <property type="entry name" value="rrf2_super"/>
    <property type="match status" value="1"/>
</dbReference>
<evidence type="ECO:0000313" key="3">
    <source>
        <dbReference type="Proteomes" id="UP001224418"/>
    </source>
</evidence>
<organism evidence="2 3">
    <name type="scientific">Hathewaya limosa</name>
    <name type="common">Clostridium limosum</name>
    <dbReference type="NCBI Taxonomy" id="1536"/>
    <lineage>
        <taxon>Bacteria</taxon>
        <taxon>Bacillati</taxon>
        <taxon>Bacillota</taxon>
        <taxon>Clostridia</taxon>
        <taxon>Eubacteriales</taxon>
        <taxon>Clostridiaceae</taxon>
        <taxon>Hathewaya</taxon>
    </lineage>
</organism>
<dbReference type="PROSITE" id="PS51197">
    <property type="entry name" value="HTH_RRF2_2"/>
    <property type="match status" value="1"/>
</dbReference>
<dbReference type="InterPro" id="IPR036388">
    <property type="entry name" value="WH-like_DNA-bd_sf"/>
</dbReference>
<dbReference type="Proteomes" id="UP001224418">
    <property type="component" value="Unassembled WGS sequence"/>
</dbReference>
<dbReference type="SUPFAM" id="SSF46785">
    <property type="entry name" value="Winged helix' DNA-binding domain"/>
    <property type="match status" value="1"/>
</dbReference>
<dbReference type="PANTHER" id="PTHR33221">
    <property type="entry name" value="WINGED HELIX-TURN-HELIX TRANSCRIPTIONAL REGULATOR, RRF2 FAMILY"/>
    <property type="match status" value="1"/>
</dbReference>
<dbReference type="EMBL" id="JAUSWN010000014">
    <property type="protein sequence ID" value="MDQ0480051.1"/>
    <property type="molecule type" value="Genomic_DNA"/>
</dbReference>
<keyword evidence="1" id="KW-0238">DNA-binding</keyword>
<name>A0ABU0JSH7_HATLI</name>
<dbReference type="Pfam" id="PF02082">
    <property type="entry name" value="Rrf2"/>
    <property type="match status" value="1"/>
</dbReference>
<dbReference type="RefSeq" id="WP_307355960.1">
    <property type="nucleotide sequence ID" value="NZ_BAAACJ010000019.1"/>
</dbReference>
<evidence type="ECO:0000313" key="2">
    <source>
        <dbReference type="EMBL" id="MDQ0480051.1"/>
    </source>
</evidence>
<dbReference type="InterPro" id="IPR036390">
    <property type="entry name" value="WH_DNA-bd_sf"/>
</dbReference>
<protein>
    <submittedName>
        <fullName evidence="2">Rrf2 family protein</fullName>
    </submittedName>
</protein>
<reference evidence="2 3" key="1">
    <citation type="submission" date="2023-07" db="EMBL/GenBank/DDBJ databases">
        <title>Genomic Encyclopedia of Type Strains, Phase IV (KMG-IV): sequencing the most valuable type-strain genomes for metagenomic binning, comparative biology and taxonomic classification.</title>
        <authorList>
            <person name="Goeker M."/>
        </authorList>
    </citation>
    <scope>NUCLEOTIDE SEQUENCE [LARGE SCALE GENOMIC DNA]</scope>
    <source>
        <strain evidence="2 3">DSM 1400</strain>
    </source>
</reference>
<dbReference type="Gene3D" id="1.10.10.10">
    <property type="entry name" value="Winged helix-like DNA-binding domain superfamily/Winged helix DNA-binding domain"/>
    <property type="match status" value="1"/>
</dbReference>
<dbReference type="InterPro" id="IPR000944">
    <property type="entry name" value="Tscrpt_reg_Rrf2"/>
</dbReference>
<accession>A0ABU0JSH7</accession>
<proteinExistence type="predicted"/>
<keyword evidence="3" id="KW-1185">Reference proteome</keyword>
<dbReference type="PANTHER" id="PTHR33221:SF5">
    <property type="entry name" value="HTH-TYPE TRANSCRIPTIONAL REGULATOR ISCR"/>
    <property type="match status" value="1"/>
</dbReference>
<sequence length="144" mass="16454">MKISTKGIYGIKAMVDLAIYSEKDKVTLKSICERQSISERYLEQIFSLLRKGGLIKGVKGAQGGYTLVKGAKEITIGEILRVVEGEIRAVNVEEHNMDNLDKCIAENLWKKLNKTINDFTDEITLEFLAQKYKENQEDIIMYYI</sequence>